<evidence type="ECO:0000313" key="1">
    <source>
        <dbReference type="EMBL" id="EXI67540.1"/>
    </source>
</evidence>
<sequence>MPPISPDSTVSVSRCEMRSSLATAATPSGMPTPRLMMPFGGSSKAARRAMILRSLSGVETMLAAGTRNSPA</sequence>
<reference evidence="1" key="1">
    <citation type="submission" date="2014-02" db="EMBL/GenBank/DDBJ databases">
        <title>Expanding our view of genomic diversity in Candidatus Accumulibacter clades.</title>
        <authorList>
            <person name="Skennerton C.T."/>
            <person name="Barr J.J."/>
            <person name="Slater F.R."/>
            <person name="Bond P.L."/>
            <person name="Tyson G.W."/>
        </authorList>
    </citation>
    <scope>NUCLEOTIDE SEQUENCE [LARGE SCALE GENOMIC DNA]</scope>
</reference>
<dbReference type="AlphaFoldDB" id="A0A011NSP9"/>
<dbReference type="Proteomes" id="UP000020218">
    <property type="component" value="Unassembled WGS sequence"/>
</dbReference>
<protein>
    <submittedName>
        <fullName evidence="1">Uncharacterized protein</fullName>
    </submittedName>
</protein>
<keyword evidence="2" id="KW-1185">Reference proteome</keyword>
<comment type="caution">
    <text evidence="1">The sequence shown here is derived from an EMBL/GenBank/DDBJ whole genome shotgun (WGS) entry which is preliminary data.</text>
</comment>
<organism evidence="1 2">
    <name type="scientific">Candidatus Accumulibacter adjunctus</name>
    <dbReference type="NCBI Taxonomy" id="1454001"/>
    <lineage>
        <taxon>Bacteria</taxon>
        <taxon>Pseudomonadati</taxon>
        <taxon>Pseudomonadota</taxon>
        <taxon>Betaproteobacteria</taxon>
        <taxon>Candidatus Accumulibacter</taxon>
    </lineage>
</organism>
<dbReference type="EMBL" id="JFAX01000009">
    <property type="protein sequence ID" value="EXI67540.1"/>
    <property type="molecule type" value="Genomic_DNA"/>
</dbReference>
<proteinExistence type="predicted"/>
<name>A0A011NSP9_9PROT</name>
<evidence type="ECO:0000313" key="2">
    <source>
        <dbReference type="Proteomes" id="UP000020218"/>
    </source>
</evidence>
<gene>
    <name evidence="1" type="ORF">AW08_01801</name>
</gene>
<accession>A0A011NSP9</accession>